<dbReference type="Gene3D" id="1.10.250.10">
    <property type="entry name" value="Bluetongue Virus 10, subunit 1, domain 1"/>
    <property type="match status" value="1"/>
</dbReference>
<dbReference type="Gene3D" id="1.10.170.10">
    <property type="entry name" value="Bluetongue Virus 10, subunit 1, domain 3"/>
    <property type="match status" value="1"/>
</dbReference>
<organism evidence="8">
    <name type="scientific">Skunk River virus</name>
    <dbReference type="NCBI Taxonomy" id="2488682"/>
    <lineage>
        <taxon>Viruses</taxon>
        <taxon>Riboviria</taxon>
        <taxon>Orthornavirae</taxon>
        <taxon>Duplornaviricota</taxon>
        <taxon>Resentoviricetes</taxon>
        <taxon>Reovirales</taxon>
        <taxon>Sedoreoviridae</taxon>
        <taxon>Orbivirus</taxon>
    </lineage>
</organism>
<dbReference type="GO" id="GO:0019031">
    <property type="term" value="C:viral envelope"/>
    <property type="evidence" value="ECO:0007669"/>
    <property type="project" value="InterPro"/>
</dbReference>
<comment type="similarity">
    <text evidence="2">Belongs to the orbivirus VP7 family.</text>
</comment>
<dbReference type="InterPro" id="IPR023178">
    <property type="entry name" value="Orbi_VP7_capsid_C"/>
</dbReference>
<keyword evidence="6" id="KW-0946">Virion</keyword>
<reference evidence="8" key="1">
    <citation type="journal article" date="2019" name="J. Gen. Virol.">
        <title>Skunk River virus, a novel orbivirus isolated from Aedes trivittatus in the United States.</title>
        <authorList>
            <person name="Tangudu C.S."/>
            <person name="Charles J."/>
            <person name="Hurt S.L."/>
            <person name="Dunphy B.M."/>
            <person name="Smith R.C."/>
            <person name="Bartholomay L.C."/>
            <person name="Blitvich B.J."/>
        </authorList>
    </citation>
    <scope>NUCLEOTIDE SEQUENCE</scope>
    <source>
        <strain evidence="8">SkRV-IA07</strain>
    </source>
</reference>
<comment type="subcellular location">
    <subcellularLocation>
        <location evidence="1">Virion</location>
    </subcellularLocation>
</comment>
<dbReference type="InterPro" id="IPR008935">
    <property type="entry name" value="Virus_capsid_a-hlx_vir"/>
</dbReference>
<dbReference type="GO" id="GO:0019064">
    <property type="term" value="P:fusion of virus membrane with host plasma membrane"/>
    <property type="evidence" value="ECO:0007669"/>
    <property type="project" value="InterPro"/>
</dbReference>
<evidence type="ECO:0000256" key="6">
    <source>
        <dbReference type="ARBA" id="ARBA00022844"/>
    </source>
</evidence>
<evidence type="ECO:0000313" key="8">
    <source>
        <dbReference type="EMBL" id="AZJ37604.1"/>
    </source>
</evidence>
<proteinExistence type="inferred from homology"/>
<evidence type="ECO:0000256" key="2">
    <source>
        <dbReference type="ARBA" id="ARBA00009906"/>
    </source>
</evidence>
<dbReference type="GO" id="GO:0046789">
    <property type="term" value="F:host cell surface receptor binding"/>
    <property type="evidence" value="ECO:0007669"/>
    <property type="project" value="InterPro"/>
</dbReference>
<sequence length="352" mass="39162">MDAPRARAATVLEEITATCDPRARKDTSMVNALSLFCVRYNSTSSNVITVTPTTALDHRNVFFAALDVVCAALGINFQAPLQDYSYNPQVISILAREELPYSVNAIKNVIKIRTGPGAGCNTTRFYHPYAIVQAMTPGGLFLRAEGNRPMFTVTSTTQIETSLLPGEVLNPMQFIFPQGADNTSATFVWHPVMYGIVNGGVNEETNNLTVNVSNVDVRPGVAFTLAPASTVWVRNNSPNQDAVCRFSCLEYFRTVTGWDVYPEMKSDLAMVYSYHDESWHELRSYLCGEMGLPRHRAPPRVMNQADQVLAIYLIARLCECYLSHRPALTFIFQLPNRQGNNRAQAFNRMAAI</sequence>
<dbReference type="SUPFAM" id="SSF48345">
    <property type="entry name" value="A virus capsid protein alpha-helical domain"/>
    <property type="match status" value="1"/>
</dbReference>
<dbReference type="EMBL" id="MK100576">
    <property type="protein sequence ID" value="AZJ37604.1"/>
    <property type="molecule type" value="Genomic_RNA"/>
</dbReference>
<dbReference type="Pfam" id="PF00897">
    <property type="entry name" value="Orbi_VP7"/>
    <property type="match status" value="1"/>
</dbReference>
<keyword evidence="5" id="KW-1152">Outer capsid protein</keyword>
<protein>
    <recommendedName>
        <fullName evidence="3">Core protein VP7</fullName>
    </recommendedName>
</protein>
<evidence type="ECO:0000256" key="1">
    <source>
        <dbReference type="ARBA" id="ARBA00004328"/>
    </source>
</evidence>
<name>A0A3Q8RRR6_9REOV</name>
<dbReference type="InterPro" id="IPR001803">
    <property type="entry name" value="Orbi_VP7_capsid"/>
</dbReference>
<dbReference type="InterPro" id="IPR008980">
    <property type="entry name" value="Capsid_hemagglutn"/>
</dbReference>
<keyword evidence="7" id="KW-0325">Glycoprotein</keyword>
<dbReference type="InterPro" id="IPR023176">
    <property type="entry name" value="Orbi_VP7_capsid_N"/>
</dbReference>
<evidence type="ECO:0000256" key="3">
    <source>
        <dbReference type="ARBA" id="ARBA00021788"/>
    </source>
</evidence>
<evidence type="ECO:0000256" key="4">
    <source>
        <dbReference type="ARBA" id="ARBA00022561"/>
    </source>
</evidence>
<keyword evidence="4" id="KW-0167">Capsid protein</keyword>
<accession>A0A3Q8RRR6</accession>
<evidence type="ECO:0000256" key="7">
    <source>
        <dbReference type="ARBA" id="ARBA00023180"/>
    </source>
</evidence>
<dbReference type="SUPFAM" id="SSF49818">
    <property type="entry name" value="Viral protein domain"/>
    <property type="match status" value="1"/>
</dbReference>
<dbReference type="Gene3D" id="2.60.120.170">
    <property type="match status" value="1"/>
</dbReference>
<dbReference type="GO" id="GO:0005198">
    <property type="term" value="F:structural molecule activity"/>
    <property type="evidence" value="ECO:0007669"/>
    <property type="project" value="InterPro"/>
</dbReference>
<dbReference type="GO" id="GO:0039624">
    <property type="term" value="C:viral outer capsid"/>
    <property type="evidence" value="ECO:0007669"/>
    <property type="project" value="UniProtKB-KW"/>
</dbReference>
<evidence type="ECO:0000256" key="5">
    <source>
        <dbReference type="ARBA" id="ARBA00022770"/>
    </source>
</evidence>
<dbReference type="PRINTS" id="PR00903">
    <property type="entry name" value="VP7CAPSID"/>
</dbReference>